<dbReference type="Proteomes" id="UP000501690">
    <property type="component" value="Linkage Group LG3"/>
</dbReference>
<evidence type="ECO:0000256" key="1">
    <source>
        <dbReference type="SAM" id="MobiDB-lite"/>
    </source>
</evidence>
<name>A0A4D6LDT0_VIGUN</name>
<feature type="region of interest" description="Disordered" evidence="1">
    <location>
        <begin position="260"/>
        <end position="290"/>
    </location>
</feature>
<feature type="region of interest" description="Disordered" evidence="1">
    <location>
        <begin position="95"/>
        <end position="124"/>
    </location>
</feature>
<dbReference type="EMBL" id="CP039347">
    <property type="protein sequence ID" value="QCD86678.1"/>
    <property type="molecule type" value="Genomic_DNA"/>
</dbReference>
<feature type="region of interest" description="Disordered" evidence="1">
    <location>
        <begin position="1"/>
        <end position="22"/>
    </location>
</feature>
<proteinExistence type="predicted"/>
<accession>A0A4D6LDT0</accession>
<gene>
    <name evidence="2" type="ORF">DEO72_LG3g1203</name>
</gene>
<evidence type="ECO:0000313" key="2">
    <source>
        <dbReference type="EMBL" id="QCD86678.1"/>
    </source>
</evidence>
<sequence length="440" mass="48246">MIIARKNSHIQHNHATKRASCYSHHRSQSALSETNWPLRVSGYSPYLESLLSYTDGAPPWTPTNRGHEITSFRNKQTFNHSTVSPSISLRLRGLAQARRARSSEPPLRLGEGPKGHPETNAGSRLGETPLAWARCLLAQNSSGSPGRPFAQTGLGLATVSPATAITFRTNQAYKAFNHNKSKVLSMQSVNNSGTAKTTPKDWNPNFPYLEVKLAGRSDTHTGNQTVLRVVSSWNGRSFRNKQTFNHSTVSPSISLRLRGLAQARRARSSEPPLRLGEGPKGHPETNAGSRLGETPLAWARCLLAQNSSGSPGRPFAQTGLGLATVSPATAITFRTNQAYKAFNHNKSKVLSMQSVNNSGTAKTTPKDWNPNFPYLEVKLAGRSDTHTGNQTVLRVVSSWNGRPNTVGQPTNFRAENKKGPYIEADYPNFINYQTRIDKDN</sequence>
<evidence type="ECO:0000313" key="3">
    <source>
        <dbReference type="Proteomes" id="UP000501690"/>
    </source>
</evidence>
<protein>
    <submittedName>
        <fullName evidence="2">Uncharacterized protein</fullName>
    </submittedName>
</protein>
<dbReference type="AlphaFoldDB" id="A0A4D6LDT0"/>
<reference evidence="2 3" key="1">
    <citation type="submission" date="2019-04" db="EMBL/GenBank/DDBJ databases">
        <title>An improved genome assembly and genetic linkage map for asparagus bean, Vigna unguiculata ssp. sesquipedialis.</title>
        <authorList>
            <person name="Xia Q."/>
            <person name="Zhang R."/>
            <person name="Dong Y."/>
        </authorList>
    </citation>
    <scope>NUCLEOTIDE SEQUENCE [LARGE SCALE GENOMIC DNA]</scope>
    <source>
        <tissue evidence="2">Leaf</tissue>
    </source>
</reference>
<organism evidence="2 3">
    <name type="scientific">Vigna unguiculata</name>
    <name type="common">Cowpea</name>
    <dbReference type="NCBI Taxonomy" id="3917"/>
    <lineage>
        <taxon>Eukaryota</taxon>
        <taxon>Viridiplantae</taxon>
        <taxon>Streptophyta</taxon>
        <taxon>Embryophyta</taxon>
        <taxon>Tracheophyta</taxon>
        <taxon>Spermatophyta</taxon>
        <taxon>Magnoliopsida</taxon>
        <taxon>eudicotyledons</taxon>
        <taxon>Gunneridae</taxon>
        <taxon>Pentapetalae</taxon>
        <taxon>rosids</taxon>
        <taxon>fabids</taxon>
        <taxon>Fabales</taxon>
        <taxon>Fabaceae</taxon>
        <taxon>Papilionoideae</taxon>
        <taxon>50 kb inversion clade</taxon>
        <taxon>NPAAA clade</taxon>
        <taxon>indigoferoid/millettioid clade</taxon>
        <taxon>Phaseoleae</taxon>
        <taxon>Vigna</taxon>
    </lineage>
</organism>
<keyword evidence="3" id="KW-1185">Reference proteome</keyword>